<dbReference type="STRING" id="310781.SAMN05216259_110145"/>
<sequence>MRPTPADPDAWNDYLAEGNATQARKRAARAAPHREPRFVGPQGGWRVPSAAAAVRREAAPLGPNFCYPTAQWTLSCV</sequence>
<protein>
    <submittedName>
        <fullName evidence="2">Uncharacterized protein</fullName>
    </submittedName>
</protein>
<feature type="region of interest" description="Disordered" evidence="1">
    <location>
        <begin position="22"/>
        <end position="43"/>
    </location>
</feature>
<evidence type="ECO:0000256" key="1">
    <source>
        <dbReference type="SAM" id="MobiDB-lite"/>
    </source>
</evidence>
<evidence type="ECO:0000313" key="3">
    <source>
        <dbReference type="Proteomes" id="UP000199341"/>
    </source>
</evidence>
<dbReference type="EMBL" id="FNIE01000010">
    <property type="protein sequence ID" value="SDO51948.1"/>
    <property type="molecule type" value="Genomic_DNA"/>
</dbReference>
<accession>A0A1H0K7B5</accession>
<organism evidence="2 3">
    <name type="scientific">Actinacidiphila guanduensis</name>
    <dbReference type="NCBI Taxonomy" id="310781"/>
    <lineage>
        <taxon>Bacteria</taxon>
        <taxon>Bacillati</taxon>
        <taxon>Actinomycetota</taxon>
        <taxon>Actinomycetes</taxon>
        <taxon>Kitasatosporales</taxon>
        <taxon>Streptomycetaceae</taxon>
        <taxon>Actinacidiphila</taxon>
    </lineage>
</organism>
<dbReference type="Proteomes" id="UP000199341">
    <property type="component" value="Unassembled WGS sequence"/>
</dbReference>
<dbReference type="AlphaFoldDB" id="A0A1H0K7B5"/>
<gene>
    <name evidence="2" type="ORF">SAMN05216259_110145</name>
</gene>
<name>A0A1H0K7B5_9ACTN</name>
<reference evidence="2 3" key="1">
    <citation type="submission" date="2016-10" db="EMBL/GenBank/DDBJ databases">
        <authorList>
            <person name="de Groot N.N."/>
        </authorList>
    </citation>
    <scope>NUCLEOTIDE SEQUENCE [LARGE SCALE GENOMIC DNA]</scope>
    <source>
        <strain evidence="2 3">CGMCC 4.2022</strain>
    </source>
</reference>
<evidence type="ECO:0000313" key="2">
    <source>
        <dbReference type="EMBL" id="SDO51948.1"/>
    </source>
</evidence>
<keyword evidence="3" id="KW-1185">Reference proteome</keyword>
<proteinExistence type="predicted"/>